<evidence type="ECO:0000256" key="4">
    <source>
        <dbReference type="ARBA" id="ARBA00023242"/>
    </source>
</evidence>
<evidence type="ECO:0000256" key="7">
    <source>
        <dbReference type="SAM" id="MobiDB-lite"/>
    </source>
</evidence>
<dbReference type="EMBL" id="CAJNOM010000112">
    <property type="protein sequence ID" value="CAF1072067.1"/>
    <property type="molecule type" value="Genomic_DNA"/>
</dbReference>
<keyword evidence="11" id="KW-1185">Reference proteome</keyword>
<feature type="compositionally biased region" description="Pro residues" evidence="7">
    <location>
        <begin position="203"/>
        <end position="213"/>
    </location>
</feature>
<dbReference type="FunFam" id="1.10.10.60:FF:000679">
    <property type="entry name" value="Homeobox protein aristaless"/>
    <property type="match status" value="1"/>
</dbReference>
<protein>
    <recommendedName>
        <fullName evidence="8">Homeobox domain-containing protein</fullName>
    </recommendedName>
</protein>
<accession>A0A814LX81</accession>
<keyword evidence="4 5" id="KW-0539">Nucleus</keyword>
<dbReference type="Proteomes" id="UP000663877">
    <property type="component" value="Unassembled WGS sequence"/>
</dbReference>
<proteinExistence type="predicted"/>
<feature type="DNA-binding region" description="Homeobox" evidence="5">
    <location>
        <begin position="134"/>
        <end position="193"/>
    </location>
</feature>
<evidence type="ECO:0000256" key="5">
    <source>
        <dbReference type="PROSITE-ProRule" id="PRU00108"/>
    </source>
</evidence>
<feature type="region of interest" description="Disordered" evidence="7">
    <location>
        <begin position="189"/>
        <end position="239"/>
    </location>
</feature>
<evidence type="ECO:0000256" key="3">
    <source>
        <dbReference type="ARBA" id="ARBA00023155"/>
    </source>
</evidence>
<reference evidence="10" key="1">
    <citation type="submission" date="2021-02" db="EMBL/GenBank/DDBJ databases">
        <authorList>
            <person name="Nowell W R."/>
        </authorList>
    </citation>
    <scope>NUCLEOTIDE SEQUENCE</scope>
</reference>
<feature type="compositionally biased region" description="Low complexity" evidence="7">
    <location>
        <begin position="86"/>
        <end position="105"/>
    </location>
</feature>
<dbReference type="PROSITE" id="PS00027">
    <property type="entry name" value="HOMEOBOX_1"/>
    <property type="match status" value="1"/>
</dbReference>
<evidence type="ECO:0000259" key="8">
    <source>
        <dbReference type="PROSITE" id="PS50071"/>
    </source>
</evidence>
<dbReference type="PANTHER" id="PTHR24329">
    <property type="entry name" value="HOMEOBOX PROTEIN ARISTALESS"/>
    <property type="match status" value="1"/>
</dbReference>
<comment type="subcellular location">
    <subcellularLocation>
        <location evidence="1 5 6">Nucleus</location>
    </subcellularLocation>
</comment>
<evidence type="ECO:0000256" key="1">
    <source>
        <dbReference type="ARBA" id="ARBA00004123"/>
    </source>
</evidence>
<dbReference type="AlphaFoldDB" id="A0A814LX81"/>
<dbReference type="OrthoDB" id="6159439at2759"/>
<name>A0A814LX81_9BILA</name>
<dbReference type="EMBL" id="CAJNOI010000010">
    <property type="protein sequence ID" value="CAF0780415.1"/>
    <property type="molecule type" value="Genomic_DNA"/>
</dbReference>
<gene>
    <name evidence="9" type="ORF">BJG266_LOCUS4087</name>
    <name evidence="10" type="ORF">QVE165_LOCUS18747</name>
</gene>
<dbReference type="SMART" id="SM00389">
    <property type="entry name" value="HOX"/>
    <property type="match status" value="1"/>
</dbReference>
<feature type="domain" description="Homeobox" evidence="8">
    <location>
        <begin position="132"/>
        <end position="192"/>
    </location>
</feature>
<dbReference type="Pfam" id="PF00046">
    <property type="entry name" value="Homeodomain"/>
    <property type="match status" value="1"/>
</dbReference>
<dbReference type="Gene3D" id="1.10.10.60">
    <property type="entry name" value="Homeodomain-like"/>
    <property type="match status" value="1"/>
</dbReference>
<dbReference type="PANTHER" id="PTHR24329:SF543">
    <property type="entry name" value="FI01017P-RELATED"/>
    <property type="match status" value="1"/>
</dbReference>
<dbReference type="PROSITE" id="PS50071">
    <property type="entry name" value="HOMEOBOX_2"/>
    <property type="match status" value="1"/>
</dbReference>
<sequence>MNIQDKSSSIHNDLLQSDNNNYPQSFTCLNDVSFDSNNYIYTQHQEQQQYYPQYCFHSSSNNDFNYYQQQQPTNIFYPQYYSSSSSSSTSSRIEPLSINSNSDISNENRKDLISPSISESNCKVKSPNENNKRPRRLRTHFTSSQLQHLEMTFTYNIYPDVNFREEIAAQTELTEAKVKVWFKNRRAKFRKKQKGHNNTSLPLPLPTHPPPPLQHSSPSSIWDTTTTTTGESSLTTTDYSNPQTNYYHYPWWTG</sequence>
<dbReference type="InterPro" id="IPR017970">
    <property type="entry name" value="Homeobox_CS"/>
</dbReference>
<organism evidence="10 11">
    <name type="scientific">Adineta steineri</name>
    <dbReference type="NCBI Taxonomy" id="433720"/>
    <lineage>
        <taxon>Eukaryota</taxon>
        <taxon>Metazoa</taxon>
        <taxon>Spiralia</taxon>
        <taxon>Gnathifera</taxon>
        <taxon>Rotifera</taxon>
        <taxon>Eurotatoria</taxon>
        <taxon>Bdelloidea</taxon>
        <taxon>Adinetida</taxon>
        <taxon>Adinetidae</taxon>
        <taxon>Adineta</taxon>
    </lineage>
</organism>
<keyword evidence="2 5" id="KW-0238">DNA-binding</keyword>
<keyword evidence="3 5" id="KW-0371">Homeobox</keyword>
<feature type="compositionally biased region" description="Low complexity" evidence="7">
    <location>
        <begin position="214"/>
        <end position="237"/>
    </location>
</feature>
<evidence type="ECO:0000256" key="2">
    <source>
        <dbReference type="ARBA" id="ARBA00023125"/>
    </source>
</evidence>
<dbReference type="InterPro" id="IPR050649">
    <property type="entry name" value="Paired_Homeobox_TFs"/>
</dbReference>
<feature type="compositionally biased region" description="Polar residues" evidence="7">
    <location>
        <begin position="115"/>
        <end position="129"/>
    </location>
</feature>
<feature type="region of interest" description="Disordered" evidence="7">
    <location>
        <begin position="86"/>
        <end position="134"/>
    </location>
</feature>
<evidence type="ECO:0000313" key="9">
    <source>
        <dbReference type="EMBL" id="CAF0780415.1"/>
    </source>
</evidence>
<dbReference type="GO" id="GO:0000977">
    <property type="term" value="F:RNA polymerase II transcription regulatory region sequence-specific DNA binding"/>
    <property type="evidence" value="ECO:0007669"/>
    <property type="project" value="TreeGrafter"/>
</dbReference>
<dbReference type="GO" id="GO:0005634">
    <property type="term" value="C:nucleus"/>
    <property type="evidence" value="ECO:0007669"/>
    <property type="project" value="UniProtKB-SubCell"/>
</dbReference>
<comment type="caution">
    <text evidence="10">The sequence shown here is derived from an EMBL/GenBank/DDBJ whole genome shotgun (WGS) entry which is preliminary data.</text>
</comment>
<dbReference type="GO" id="GO:0000981">
    <property type="term" value="F:DNA-binding transcription factor activity, RNA polymerase II-specific"/>
    <property type="evidence" value="ECO:0007669"/>
    <property type="project" value="InterPro"/>
</dbReference>
<dbReference type="InterPro" id="IPR001356">
    <property type="entry name" value="HD"/>
</dbReference>
<dbReference type="InterPro" id="IPR009057">
    <property type="entry name" value="Homeodomain-like_sf"/>
</dbReference>
<dbReference type="CDD" id="cd00086">
    <property type="entry name" value="homeodomain"/>
    <property type="match status" value="1"/>
</dbReference>
<dbReference type="SUPFAM" id="SSF46689">
    <property type="entry name" value="Homeodomain-like"/>
    <property type="match status" value="1"/>
</dbReference>
<evidence type="ECO:0000313" key="10">
    <source>
        <dbReference type="EMBL" id="CAF1072067.1"/>
    </source>
</evidence>
<dbReference type="Proteomes" id="UP000663832">
    <property type="component" value="Unassembled WGS sequence"/>
</dbReference>
<evidence type="ECO:0000313" key="11">
    <source>
        <dbReference type="Proteomes" id="UP000663832"/>
    </source>
</evidence>
<evidence type="ECO:0000256" key="6">
    <source>
        <dbReference type="RuleBase" id="RU000682"/>
    </source>
</evidence>